<proteinExistence type="predicted"/>
<name>A0AAN8QVF3_9TELE</name>
<dbReference type="EMBL" id="JAGTTL010000015">
    <property type="protein sequence ID" value="KAK6312318.1"/>
    <property type="molecule type" value="Genomic_DNA"/>
</dbReference>
<reference evidence="1 2" key="1">
    <citation type="submission" date="2021-04" db="EMBL/GenBank/DDBJ databases">
        <authorList>
            <person name="De Guttry C."/>
            <person name="Zahm M."/>
            <person name="Klopp C."/>
            <person name="Cabau C."/>
            <person name="Louis A."/>
            <person name="Berthelot C."/>
            <person name="Parey E."/>
            <person name="Roest Crollius H."/>
            <person name="Montfort J."/>
            <person name="Robinson-Rechavi M."/>
            <person name="Bucao C."/>
            <person name="Bouchez O."/>
            <person name="Gislard M."/>
            <person name="Lluch J."/>
            <person name="Milhes M."/>
            <person name="Lampietro C."/>
            <person name="Lopez Roques C."/>
            <person name="Donnadieu C."/>
            <person name="Braasch I."/>
            <person name="Desvignes T."/>
            <person name="Postlethwait J."/>
            <person name="Bobe J."/>
            <person name="Wedekind C."/>
            <person name="Guiguen Y."/>
        </authorList>
    </citation>
    <scope>NUCLEOTIDE SEQUENCE [LARGE SCALE GENOMIC DNA]</scope>
    <source>
        <strain evidence="1">Cs_M1</strain>
        <tissue evidence="1">Blood</tissue>
    </source>
</reference>
<keyword evidence="2" id="KW-1185">Reference proteome</keyword>
<comment type="caution">
    <text evidence="1">The sequence shown here is derived from an EMBL/GenBank/DDBJ whole genome shotgun (WGS) entry which is preliminary data.</text>
</comment>
<evidence type="ECO:0000313" key="1">
    <source>
        <dbReference type="EMBL" id="KAK6312318.1"/>
    </source>
</evidence>
<dbReference type="Proteomes" id="UP001356427">
    <property type="component" value="Unassembled WGS sequence"/>
</dbReference>
<sequence>MLRVLKESNLYQNWHKIIGDKYAYALSYNTEWVHDCSPSSPLISSGSFNTGGSGVESSDQWDQWEPIVHGVSSAYQHLMVDQLIEDLDSTTGDIPVTVTPQTGKHGGSFLCKSPEGELPDSNEWQPLARRYLTATIQLLLAREDVNIPTSEIEPNSDAHSTDINLAVTKDCSKVLTEPDNDDKHSMALDQVQIHITEVSSNDKEFSTFNYI</sequence>
<dbReference type="AlphaFoldDB" id="A0AAN8QVF3"/>
<gene>
    <name evidence="1" type="ORF">J4Q44_G00179820</name>
</gene>
<evidence type="ECO:0000313" key="2">
    <source>
        <dbReference type="Proteomes" id="UP001356427"/>
    </source>
</evidence>
<protein>
    <submittedName>
        <fullName evidence="1">Uncharacterized protein</fullName>
    </submittedName>
</protein>
<organism evidence="1 2">
    <name type="scientific">Coregonus suidteri</name>
    <dbReference type="NCBI Taxonomy" id="861788"/>
    <lineage>
        <taxon>Eukaryota</taxon>
        <taxon>Metazoa</taxon>
        <taxon>Chordata</taxon>
        <taxon>Craniata</taxon>
        <taxon>Vertebrata</taxon>
        <taxon>Euteleostomi</taxon>
        <taxon>Actinopterygii</taxon>
        <taxon>Neopterygii</taxon>
        <taxon>Teleostei</taxon>
        <taxon>Protacanthopterygii</taxon>
        <taxon>Salmoniformes</taxon>
        <taxon>Salmonidae</taxon>
        <taxon>Coregoninae</taxon>
        <taxon>Coregonus</taxon>
    </lineage>
</organism>
<accession>A0AAN8QVF3</accession>